<dbReference type="Proteomes" id="UP000277212">
    <property type="component" value="Unassembled WGS sequence"/>
</dbReference>
<keyword evidence="2" id="KW-1185">Reference proteome</keyword>
<organism evidence="1 2">
    <name type="scientific">Fusarium kuroshium</name>
    <dbReference type="NCBI Taxonomy" id="2010991"/>
    <lineage>
        <taxon>Eukaryota</taxon>
        <taxon>Fungi</taxon>
        <taxon>Dikarya</taxon>
        <taxon>Ascomycota</taxon>
        <taxon>Pezizomycotina</taxon>
        <taxon>Sordariomycetes</taxon>
        <taxon>Hypocreomycetidae</taxon>
        <taxon>Hypocreales</taxon>
        <taxon>Nectriaceae</taxon>
        <taxon>Fusarium</taxon>
        <taxon>Fusarium solani species complex</taxon>
    </lineage>
</organism>
<protein>
    <submittedName>
        <fullName evidence="1">Uncharacterized protein</fullName>
    </submittedName>
</protein>
<accession>A0A3M2RW47</accession>
<comment type="caution">
    <text evidence="1">The sequence shown here is derived from an EMBL/GenBank/DDBJ whole genome shotgun (WGS) entry which is preliminary data.</text>
</comment>
<gene>
    <name evidence="1" type="ORF">CDV36_010858</name>
</gene>
<reference evidence="1 2" key="1">
    <citation type="submission" date="2017-06" db="EMBL/GenBank/DDBJ databases">
        <title>Comparative genomic analysis of Ambrosia Fusariam Clade fungi.</title>
        <authorList>
            <person name="Stajich J.E."/>
            <person name="Carrillo J."/>
            <person name="Kijimoto T."/>
            <person name="Eskalen A."/>
            <person name="O'Donnell K."/>
            <person name="Kasson M."/>
        </authorList>
    </citation>
    <scope>NUCLEOTIDE SEQUENCE [LARGE SCALE GENOMIC DNA]</scope>
    <source>
        <strain evidence="1">UCR3666</strain>
    </source>
</reference>
<dbReference type="EMBL" id="NKUJ01000239">
    <property type="protein sequence ID" value="RMJ09511.1"/>
    <property type="molecule type" value="Genomic_DNA"/>
</dbReference>
<name>A0A3M2RW47_9HYPO</name>
<dbReference type="AlphaFoldDB" id="A0A3M2RW47"/>
<evidence type="ECO:0000313" key="1">
    <source>
        <dbReference type="EMBL" id="RMJ09511.1"/>
    </source>
</evidence>
<proteinExistence type="predicted"/>
<sequence length="77" mass="8490">MHGAGVRSLIGQSSPTIGAVRWYITVLGGALIFTKTRLFQIPFLMLQGDRRRSPSAITKTRYTSVTLCNHHFQGLSA</sequence>
<evidence type="ECO:0000313" key="2">
    <source>
        <dbReference type="Proteomes" id="UP000277212"/>
    </source>
</evidence>